<accession>A0AAF0YI12</accession>
<evidence type="ECO:0000313" key="2">
    <source>
        <dbReference type="EMBL" id="WOS95835.1"/>
    </source>
</evidence>
<name>A0AAF0YI12_9STAP</name>
<gene>
    <name evidence="2" type="ORF">CJ229_007000</name>
</gene>
<dbReference type="EMBL" id="CP136964">
    <property type="protein sequence ID" value="WOS95835.1"/>
    <property type="molecule type" value="Genomic_DNA"/>
</dbReference>
<dbReference type="PANTHER" id="PTHR43617">
    <property type="entry name" value="L-AMINO ACID N-ACETYLTRANSFERASE"/>
    <property type="match status" value="1"/>
</dbReference>
<dbReference type="PROSITE" id="PS51186">
    <property type="entry name" value="GNAT"/>
    <property type="match status" value="1"/>
</dbReference>
<dbReference type="KEGG" id="nmy:CJ229_007000"/>
<evidence type="ECO:0000313" key="3">
    <source>
        <dbReference type="Proteomes" id="UP000243626"/>
    </source>
</evidence>
<dbReference type="GO" id="GO:0016747">
    <property type="term" value="F:acyltransferase activity, transferring groups other than amino-acyl groups"/>
    <property type="evidence" value="ECO:0007669"/>
    <property type="project" value="InterPro"/>
</dbReference>
<dbReference type="InterPro" id="IPR050276">
    <property type="entry name" value="MshD_Acetyltransferase"/>
</dbReference>
<dbReference type="Proteomes" id="UP000243626">
    <property type="component" value="Chromosome"/>
</dbReference>
<organism evidence="2 3">
    <name type="scientific">Nosocomiicoccus massiliensis</name>
    <dbReference type="NCBI Taxonomy" id="1232430"/>
    <lineage>
        <taxon>Bacteria</taxon>
        <taxon>Bacillati</taxon>
        <taxon>Bacillota</taxon>
        <taxon>Bacilli</taxon>
        <taxon>Bacillales</taxon>
        <taxon>Staphylococcaceae</taxon>
        <taxon>Nosocomiicoccus</taxon>
    </lineage>
</organism>
<dbReference type="SUPFAM" id="SSF55729">
    <property type="entry name" value="Acyl-CoA N-acyltransferases (Nat)"/>
    <property type="match status" value="1"/>
</dbReference>
<dbReference type="InterPro" id="IPR016181">
    <property type="entry name" value="Acyl_CoA_acyltransferase"/>
</dbReference>
<dbReference type="InterPro" id="IPR000182">
    <property type="entry name" value="GNAT_dom"/>
</dbReference>
<feature type="domain" description="N-acetyltransferase" evidence="1">
    <location>
        <begin position="1"/>
        <end position="163"/>
    </location>
</feature>
<dbReference type="RefSeq" id="WP_102167130.1">
    <property type="nucleotide sequence ID" value="NZ_CP136964.1"/>
</dbReference>
<dbReference type="Pfam" id="PF00583">
    <property type="entry name" value="Acetyltransf_1"/>
    <property type="match status" value="1"/>
</dbReference>
<protein>
    <submittedName>
        <fullName evidence="2">GNAT family N-acetyltransferase</fullName>
    </submittedName>
</protein>
<evidence type="ECO:0000259" key="1">
    <source>
        <dbReference type="PROSITE" id="PS51186"/>
    </source>
</evidence>
<dbReference type="Gene3D" id="3.40.630.30">
    <property type="match status" value="1"/>
</dbReference>
<proteinExistence type="predicted"/>
<sequence>MIIRDYEVSNEAGWVRCRVLSFLQTAYFDNVLTEKERYDNPAIELVAEIDGQIVGLIDVEYETEELTICSRGAGLGGMIWHIAVHPDYYRQGIGEALLKEAEKRAKKLELNRFEAWTRDDQWVQNWYEKMNFKNTDSYYHVYFEGEQIDEVVNSTIPKLYFVNGFAHYTGNDIEQIKKEDTRIHECVCYEKYFDVE</sequence>
<dbReference type="PANTHER" id="PTHR43617:SF38">
    <property type="entry name" value="N-ACETYLTRANSFERASE DOMAIN-CONTAINING PROTEIN"/>
    <property type="match status" value="1"/>
</dbReference>
<dbReference type="AlphaFoldDB" id="A0AAF0YI12"/>
<dbReference type="CDD" id="cd04301">
    <property type="entry name" value="NAT_SF"/>
    <property type="match status" value="1"/>
</dbReference>
<reference evidence="3" key="1">
    <citation type="submission" date="2017-09" db="EMBL/GenBank/DDBJ databases">
        <title>Bacterial strain isolated from the female urinary microbiota.</title>
        <authorList>
            <person name="Thomas-White K."/>
            <person name="Kumar N."/>
            <person name="Forster S."/>
            <person name="Putonti C."/>
            <person name="Lawley T."/>
            <person name="Wolfe A.J."/>
        </authorList>
    </citation>
    <scope>NUCLEOTIDE SEQUENCE [LARGE SCALE GENOMIC DNA]</scope>
    <source>
        <strain evidence="3">UMB0959</strain>
    </source>
</reference>
<keyword evidence="3" id="KW-1185">Reference proteome</keyword>